<dbReference type="Gene3D" id="3.40.50.720">
    <property type="entry name" value="NAD(P)-binding Rossmann-like Domain"/>
    <property type="match status" value="1"/>
</dbReference>
<evidence type="ECO:0000256" key="2">
    <source>
        <dbReference type="ARBA" id="ARBA00023002"/>
    </source>
</evidence>
<comment type="similarity">
    <text evidence="1 3">Belongs to the short-chain dehydrogenases/reductases (SDR) family.</text>
</comment>
<organism evidence="4 5">
    <name type="scientific">Friedmanniomyces simplex</name>
    <dbReference type="NCBI Taxonomy" id="329884"/>
    <lineage>
        <taxon>Eukaryota</taxon>
        <taxon>Fungi</taxon>
        <taxon>Dikarya</taxon>
        <taxon>Ascomycota</taxon>
        <taxon>Pezizomycotina</taxon>
        <taxon>Dothideomycetes</taxon>
        <taxon>Dothideomycetidae</taxon>
        <taxon>Mycosphaerellales</taxon>
        <taxon>Teratosphaeriaceae</taxon>
        <taxon>Friedmanniomyces</taxon>
    </lineage>
</organism>
<dbReference type="PANTHER" id="PTHR24322:SF736">
    <property type="entry name" value="RETINOL DEHYDROGENASE 10"/>
    <property type="match status" value="1"/>
</dbReference>
<accession>A0A4U0XKG9</accession>
<proteinExistence type="inferred from homology"/>
<dbReference type="PRINTS" id="PR00080">
    <property type="entry name" value="SDRFAMILY"/>
</dbReference>
<keyword evidence="2" id="KW-0560">Oxidoreductase</keyword>
<keyword evidence="5" id="KW-1185">Reference proteome</keyword>
<dbReference type="InterPro" id="IPR002347">
    <property type="entry name" value="SDR_fam"/>
</dbReference>
<dbReference type="PRINTS" id="PR00081">
    <property type="entry name" value="GDHRDH"/>
</dbReference>
<dbReference type="OrthoDB" id="10253736at2759"/>
<dbReference type="STRING" id="329884.A0A4U0XKG9"/>
<comment type="caution">
    <text evidence="4">The sequence shown here is derived from an EMBL/GenBank/DDBJ whole genome shotgun (WGS) entry which is preliminary data.</text>
</comment>
<dbReference type="PANTHER" id="PTHR24322">
    <property type="entry name" value="PKSB"/>
    <property type="match status" value="1"/>
</dbReference>
<dbReference type="SUPFAM" id="SSF51735">
    <property type="entry name" value="NAD(P)-binding Rossmann-fold domains"/>
    <property type="match status" value="1"/>
</dbReference>
<protein>
    <submittedName>
        <fullName evidence="4">Uncharacterized protein</fullName>
    </submittedName>
</protein>
<sequence>MTSLIKPVMLSPTAITGALLYTVTLAPPSIKDPILQTLRQYVSPTSISRAVIALQGLFALGLLRRLNKFLSELAQNSFRWSSERSRYDWPNEIAVVTGAASGFGRLLAIGLASHGIKVMALDLAPALPADMQSDKRIAYYQCDVTDPDAVNDVASRIVAEHGNPSILINNAGISLTSKLVDTKPKDVQKIFGVNVFSHYYTVAAFVPAIIAQKKGHVITIASMTSFVAFSPLVAYSSTKAAVLSFHEGLTTEMHQAAPEVKTTLVHPTWSATGMIKGRQADTIKKSGADVMDPQIVSDAIVKQILSGRDKQVIVAPGAEWLSTLRAWPHWISRPLINASGRLDQLSG</sequence>
<evidence type="ECO:0000256" key="1">
    <source>
        <dbReference type="ARBA" id="ARBA00006484"/>
    </source>
</evidence>
<dbReference type="EMBL" id="NAJQ01000150">
    <property type="protein sequence ID" value="TKA76931.1"/>
    <property type="molecule type" value="Genomic_DNA"/>
</dbReference>
<evidence type="ECO:0000256" key="3">
    <source>
        <dbReference type="RuleBase" id="RU000363"/>
    </source>
</evidence>
<dbReference type="GO" id="GO:0016616">
    <property type="term" value="F:oxidoreductase activity, acting on the CH-OH group of donors, NAD or NADP as acceptor"/>
    <property type="evidence" value="ECO:0007669"/>
    <property type="project" value="TreeGrafter"/>
</dbReference>
<dbReference type="Proteomes" id="UP000309340">
    <property type="component" value="Unassembled WGS sequence"/>
</dbReference>
<dbReference type="InterPro" id="IPR036291">
    <property type="entry name" value="NAD(P)-bd_dom_sf"/>
</dbReference>
<dbReference type="AlphaFoldDB" id="A0A4U0XKG9"/>
<reference evidence="4 5" key="1">
    <citation type="submission" date="2017-03" db="EMBL/GenBank/DDBJ databases">
        <title>Genomes of endolithic fungi from Antarctica.</title>
        <authorList>
            <person name="Coleine C."/>
            <person name="Masonjones S."/>
            <person name="Stajich J.E."/>
        </authorList>
    </citation>
    <scope>NUCLEOTIDE SEQUENCE [LARGE SCALE GENOMIC DNA]</scope>
    <source>
        <strain evidence="4 5">CCFEE 5184</strain>
    </source>
</reference>
<evidence type="ECO:0000313" key="4">
    <source>
        <dbReference type="EMBL" id="TKA76931.1"/>
    </source>
</evidence>
<name>A0A4U0XKG9_9PEZI</name>
<dbReference type="Pfam" id="PF00106">
    <property type="entry name" value="adh_short"/>
    <property type="match status" value="1"/>
</dbReference>
<gene>
    <name evidence="4" type="ORF">B0A55_03116</name>
</gene>
<evidence type="ECO:0000313" key="5">
    <source>
        <dbReference type="Proteomes" id="UP000309340"/>
    </source>
</evidence>